<feature type="domain" description="Helix-turn-helix" evidence="1">
    <location>
        <begin position="12"/>
        <end position="60"/>
    </location>
</feature>
<gene>
    <name evidence="2" type="ORF">PPSIR1_01607</name>
</gene>
<comment type="caution">
    <text evidence="2">The sequence shown here is derived from an EMBL/GenBank/DDBJ whole genome shotgun (WGS) entry which is preliminary data.</text>
</comment>
<evidence type="ECO:0000259" key="1">
    <source>
        <dbReference type="Pfam" id="PF12728"/>
    </source>
</evidence>
<reference evidence="2 3" key="1">
    <citation type="submission" date="2007-06" db="EMBL/GenBank/DDBJ databases">
        <authorList>
            <person name="Shimkets L."/>
            <person name="Ferriera S."/>
            <person name="Johnson J."/>
            <person name="Kravitz S."/>
            <person name="Beeson K."/>
            <person name="Sutton G."/>
            <person name="Rogers Y.-H."/>
            <person name="Friedman R."/>
            <person name="Frazier M."/>
            <person name="Venter J.C."/>
        </authorList>
    </citation>
    <scope>NUCLEOTIDE SEQUENCE [LARGE SCALE GENOMIC DNA]</scope>
    <source>
        <strain evidence="2 3">SIR-1</strain>
    </source>
</reference>
<dbReference type="Pfam" id="PF12728">
    <property type="entry name" value="HTH_17"/>
    <property type="match status" value="1"/>
</dbReference>
<sequence length="66" mass="7284">MHQPSTAVTPEYLEPEDVAALLGVHRKAIYDLAARGEIPGAHRAGHMLRFRCDALIEWFDAAPLTS</sequence>
<evidence type="ECO:0000313" key="2">
    <source>
        <dbReference type="EMBL" id="EDM77882.1"/>
    </source>
</evidence>
<proteinExistence type="predicted"/>
<dbReference type="RefSeq" id="WP_006973017.1">
    <property type="nucleotide sequence ID" value="NZ_ABCS01000039.1"/>
</dbReference>
<organism evidence="2 3">
    <name type="scientific">Plesiocystis pacifica SIR-1</name>
    <dbReference type="NCBI Taxonomy" id="391625"/>
    <lineage>
        <taxon>Bacteria</taxon>
        <taxon>Pseudomonadati</taxon>
        <taxon>Myxococcota</taxon>
        <taxon>Polyangia</taxon>
        <taxon>Nannocystales</taxon>
        <taxon>Nannocystaceae</taxon>
        <taxon>Plesiocystis</taxon>
    </lineage>
</organism>
<keyword evidence="3" id="KW-1185">Reference proteome</keyword>
<protein>
    <recommendedName>
        <fullName evidence="1">Helix-turn-helix domain-containing protein</fullName>
    </recommendedName>
</protein>
<accession>A6G8H2</accession>
<evidence type="ECO:0000313" key="3">
    <source>
        <dbReference type="Proteomes" id="UP000005801"/>
    </source>
</evidence>
<dbReference type="NCBIfam" id="TIGR01764">
    <property type="entry name" value="excise"/>
    <property type="match status" value="1"/>
</dbReference>
<dbReference type="Proteomes" id="UP000005801">
    <property type="component" value="Unassembled WGS sequence"/>
</dbReference>
<dbReference type="OrthoDB" id="515428at2"/>
<dbReference type="AlphaFoldDB" id="A6G8H2"/>
<dbReference type="InterPro" id="IPR041657">
    <property type="entry name" value="HTH_17"/>
</dbReference>
<dbReference type="EMBL" id="ABCS01000039">
    <property type="protein sequence ID" value="EDM77882.1"/>
    <property type="molecule type" value="Genomic_DNA"/>
</dbReference>
<name>A6G8H2_9BACT</name>
<dbReference type="GO" id="GO:0003677">
    <property type="term" value="F:DNA binding"/>
    <property type="evidence" value="ECO:0007669"/>
    <property type="project" value="InterPro"/>
</dbReference>
<dbReference type="InterPro" id="IPR010093">
    <property type="entry name" value="SinI_DNA-bd"/>
</dbReference>